<dbReference type="EMBL" id="CM007899">
    <property type="protein sequence ID" value="OTG10531.1"/>
    <property type="molecule type" value="Genomic_DNA"/>
</dbReference>
<dbReference type="Proteomes" id="UP000215914">
    <property type="component" value="Chromosome 10"/>
</dbReference>
<sequence>MVRSQRNTWNRKKSGKCERGRVMQQRSTCGNDGGTGVSGHRSGNQQWWLGFRLRFQEGSAERDNDEDGRRNT</sequence>
<name>A0A251TKL8_HELAN</name>
<keyword evidence="4" id="KW-1185">Reference proteome</keyword>
<reference evidence="2" key="3">
    <citation type="submission" date="2020-06" db="EMBL/GenBank/DDBJ databases">
        <title>Helianthus annuus Genome sequencing and assembly Release 2.</title>
        <authorList>
            <person name="Gouzy J."/>
            <person name="Langlade N."/>
            <person name="Munos S."/>
        </authorList>
    </citation>
    <scope>NUCLEOTIDE SEQUENCE</scope>
    <source>
        <tissue evidence="2">Leaves</tissue>
    </source>
</reference>
<dbReference type="AlphaFoldDB" id="A0A251TKL8"/>
<evidence type="ECO:0000313" key="4">
    <source>
        <dbReference type="Proteomes" id="UP000215914"/>
    </source>
</evidence>
<evidence type="ECO:0000256" key="1">
    <source>
        <dbReference type="SAM" id="MobiDB-lite"/>
    </source>
</evidence>
<feature type="region of interest" description="Disordered" evidence="1">
    <location>
        <begin position="1"/>
        <end position="43"/>
    </location>
</feature>
<protein>
    <submittedName>
        <fullName evidence="3">Uncharacterized protein</fullName>
    </submittedName>
</protein>
<dbReference type="EMBL" id="MNCJ02000325">
    <property type="protein sequence ID" value="KAF5786890.1"/>
    <property type="molecule type" value="Genomic_DNA"/>
</dbReference>
<dbReference type="Gramene" id="mRNA:HanXRQr2_Chr10g0446581">
    <property type="protein sequence ID" value="CDS:HanXRQr2_Chr10g0446581.1"/>
    <property type="gene ID" value="HanXRQr2_Chr10g0446581"/>
</dbReference>
<gene>
    <name evidence="3" type="ORF">HannXRQ_Chr10g0288661</name>
    <name evidence="2" type="ORF">HanXRQr2_Chr10g0446581</name>
</gene>
<accession>A0A251TKL8</accession>
<evidence type="ECO:0000313" key="3">
    <source>
        <dbReference type="EMBL" id="OTG10531.1"/>
    </source>
</evidence>
<dbReference type="InParanoid" id="A0A251TKL8"/>
<reference evidence="3" key="2">
    <citation type="submission" date="2017-02" db="EMBL/GenBank/DDBJ databases">
        <title>Sunflower complete genome.</title>
        <authorList>
            <person name="Langlade N."/>
            <person name="Munos S."/>
        </authorList>
    </citation>
    <scope>NUCLEOTIDE SEQUENCE [LARGE SCALE GENOMIC DNA]</scope>
    <source>
        <tissue evidence="3">Leaves</tissue>
    </source>
</reference>
<reference evidence="2 4" key="1">
    <citation type="journal article" date="2017" name="Nature">
        <title>The sunflower genome provides insights into oil metabolism, flowering and Asterid evolution.</title>
        <authorList>
            <person name="Badouin H."/>
            <person name="Gouzy J."/>
            <person name="Grassa C.J."/>
            <person name="Murat F."/>
            <person name="Staton S.E."/>
            <person name="Cottret L."/>
            <person name="Lelandais-Briere C."/>
            <person name="Owens G.L."/>
            <person name="Carrere S."/>
            <person name="Mayjonade B."/>
            <person name="Legrand L."/>
            <person name="Gill N."/>
            <person name="Kane N.C."/>
            <person name="Bowers J.E."/>
            <person name="Hubner S."/>
            <person name="Bellec A."/>
            <person name="Berard A."/>
            <person name="Berges H."/>
            <person name="Blanchet N."/>
            <person name="Boniface M.C."/>
            <person name="Brunel D."/>
            <person name="Catrice O."/>
            <person name="Chaidir N."/>
            <person name="Claudel C."/>
            <person name="Donnadieu C."/>
            <person name="Faraut T."/>
            <person name="Fievet G."/>
            <person name="Helmstetter N."/>
            <person name="King M."/>
            <person name="Knapp S.J."/>
            <person name="Lai Z."/>
            <person name="Le Paslier M.C."/>
            <person name="Lippi Y."/>
            <person name="Lorenzon L."/>
            <person name="Mandel J.R."/>
            <person name="Marage G."/>
            <person name="Marchand G."/>
            <person name="Marquand E."/>
            <person name="Bret-Mestries E."/>
            <person name="Morien E."/>
            <person name="Nambeesan S."/>
            <person name="Nguyen T."/>
            <person name="Pegot-Espagnet P."/>
            <person name="Pouilly N."/>
            <person name="Raftis F."/>
            <person name="Sallet E."/>
            <person name="Schiex T."/>
            <person name="Thomas J."/>
            <person name="Vandecasteele C."/>
            <person name="Vares D."/>
            <person name="Vear F."/>
            <person name="Vautrin S."/>
            <person name="Crespi M."/>
            <person name="Mangin B."/>
            <person name="Burke J.M."/>
            <person name="Salse J."/>
            <person name="Munos S."/>
            <person name="Vincourt P."/>
            <person name="Rieseberg L.H."/>
            <person name="Langlade N.B."/>
        </authorList>
    </citation>
    <scope>NUCLEOTIDE SEQUENCE [LARGE SCALE GENOMIC DNA]</scope>
    <source>
        <strain evidence="4">cv. SF193</strain>
        <tissue evidence="2">Leaves</tissue>
    </source>
</reference>
<proteinExistence type="predicted"/>
<evidence type="ECO:0000313" key="2">
    <source>
        <dbReference type="EMBL" id="KAF5786890.1"/>
    </source>
</evidence>
<organism evidence="3 4">
    <name type="scientific">Helianthus annuus</name>
    <name type="common">Common sunflower</name>
    <dbReference type="NCBI Taxonomy" id="4232"/>
    <lineage>
        <taxon>Eukaryota</taxon>
        <taxon>Viridiplantae</taxon>
        <taxon>Streptophyta</taxon>
        <taxon>Embryophyta</taxon>
        <taxon>Tracheophyta</taxon>
        <taxon>Spermatophyta</taxon>
        <taxon>Magnoliopsida</taxon>
        <taxon>eudicotyledons</taxon>
        <taxon>Gunneridae</taxon>
        <taxon>Pentapetalae</taxon>
        <taxon>asterids</taxon>
        <taxon>campanulids</taxon>
        <taxon>Asterales</taxon>
        <taxon>Asteraceae</taxon>
        <taxon>Asteroideae</taxon>
        <taxon>Heliantheae alliance</taxon>
        <taxon>Heliantheae</taxon>
        <taxon>Helianthus</taxon>
    </lineage>
</organism>